<dbReference type="InterPro" id="IPR050979">
    <property type="entry name" value="LD-transpeptidase"/>
</dbReference>
<dbReference type="EMBL" id="BJZV01000004">
    <property type="protein sequence ID" value="GEP09249.1"/>
    <property type="molecule type" value="Genomic_DNA"/>
</dbReference>
<dbReference type="Proteomes" id="UP000321750">
    <property type="component" value="Unassembled WGS sequence"/>
</dbReference>
<feature type="active site" description="Proton donor/acceptor" evidence="7">
    <location>
        <position position="103"/>
    </location>
</feature>
<keyword evidence="4 7" id="KW-0133">Cell shape</keyword>
<comment type="similarity">
    <text evidence="2">Belongs to the YkuD family.</text>
</comment>
<dbReference type="GO" id="GO:0008360">
    <property type="term" value="P:regulation of cell shape"/>
    <property type="evidence" value="ECO:0007669"/>
    <property type="project" value="UniProtKB-UniRule"/>
</dbReference>
<gene>
    <name evidence="10" type="ORF">MGN01_10940</name>
</gene>
<feature type="active site" description="Nucleophile" evidence="7">
    <location>
        <position position="119"/>
    </location>
</feature>
<feature type="signal peptide" evidence="8">
    <location>
        <begin position="1"/>
        <end position="30"/>
    </location>
</feature>
<evidence type="ECO:0000256" key="5">
    <source>
        <dbReference type="ARBA" id="ARBA00022984"/>
    </source>
</evidence>
<evidence type="ECO:0000259" key="9">
    <source>
        <dbReference type="PROSITE" id="PS52029"/>
    </source>
</evidence>
<dbReference type="GO" id="GO:0071972">
    <property type="term" value="F:peptidoglycan L,D-transpeptidase activity"/>
    <property type="evidence" value="ECO:0007669"/>
    <property type="project" value="TreeGrafter"/>
</dbReference>
<feature type="chain" id="PRO_5021774884" evidence="8">
    <location>
        <begin position="31"/>
        <end position="145"/>
    </location>
</feature>
<sequence>MIVFRLAETAVMAVLSLCALVTIAAAPAQADVVAKIDKSNQRMRVYVNGTLRHDWAVSTARKGFVTPSGSYRVGHMARMHYSRKYHNSPMPYSLFFRGGYAIHGTYAVGHLGRQASHGCIRLAPAHAAALYELTRIYGGTRVVIR</sequence>
<dbReference type="UniPathway" id="UPA00219"/>
<reference evidence="10 11" key="1">
    <citation type="submission" date="2019-07" db="EMBL/GenBank/DDBJ databases">
        <title>Whole genome shotgun sequence of Methylobacterium gnaphalii NBRC 107716.</title>
        <authorList>
            <person name="Hosoyama A."/>
            <person name="Uohara A."/>
            <person name="Ohji S."/>
            <person name="Ichikawa N."/>
        </authorList>
    </citation>
    <scope>NUCLEOTIDE SEQUENCE [LARGE SCALE GENOMIC DNA]</scope>
    <source>
        <strain evidence="10 11">NBRC 107716</strain>
    </source>
</reference>
<evidence type="ECO:0000256" key="4">
    <source>
        <dbReference type="ARBA" id="ARBA00022960"/>
    </source>
</evidence>
<keyword evidence="8" id="KW-0732">Signal</keyword>
<dbReference type="CDD" id="cd16913">
    <property type="entry name" value="YkuD_like"/>
    <property type="match status" value="1"/>
</dbReference>
<protein>
    <submittedName>
        <fullName evidence="10">L,D-transpeptidase</fullName>
    </submittedName>
</protein>
<evidence type="ECO:0000256" key="1">
    <source>
        <dbReference type="ARBA" id="ARBA00004752"/>
    </source>
</evidence>
<dbReference type="InterPro" id="IPR005490">
    <property type="entry name" value="LD_TPept_cat_dom"/>
</dbReference>
<feature type="domain" description="L,D-TPase catalytic" evidence="9">
    <location>
        <begin position="32"/>
        <end position="145"/>
    </location>
</feature>
<evidence type="ECO:0000313" key="10">
    <source>
        <dbReference type="EMBL" id="GEP09249.1"/>
    </source>
</evidence>
<dbReference type="InterPro" id="IPR038063">
    <property type="entry name" value="Transpep_catalytic_dom"/>
</dbReference>
<dbReference type="GO" id="GO:0016740">
    <property type="term" value="F:transferase activity"/>
    <property type="evidence" value="ECO:0007669"/>
    <property type="project" value="UniProtKB-KW"/>
</dbReference>
<keyword evidence="3" id="KW-0808">Transferase</keyword>
<name>A0A512JGZ6_9HYPH</name>
<dbReference type="PANTHER" id="PTHR30582">
    <property type="entry name" value="L,D-TRANSPEPTIDASE"/>
    <property type="match status" value="1"/>
</dbReference>
<dbReference type="AlphaFoldDB" id="A0A512JGZ6"/>
<evidence type="ECO:0000256" key="8">
    <source>
        <dbReference type="SAM" id="SignalP"/>
    </source>
</evidence>
<dbReference type="Gene3D" id="2.40.440.10">
    <property type="entry name" value="L,D-transpeptidase catalytic domain-like"/>
    <property type="match status" value="1"/>
</dbReference>
<dbReference type="PROSITE" id="PS52029">
    <property type="entry name" value="LD_TPASE"/>
    <property type="match status" value="1"/>
</dbReference>
<dbReference type="GO" id="GO:0018104">
    <property type="term" value="P:peptidoglycan-protein cross-linking"/>
    <property type="evidence" value="ECO:0007669"/>
    <property type="project" value="TreeGrafter"/>
</dbReference>
<dbReference type="GO" id="GO:0071555">
    <property type="term" value="P:cell wall organization"/>
    <property type="evidence" value="ECO:0007669"/>
    <property type="project" value="UniProtKB-UniRule"/>
</dbReference>
<evidence type="ECO:0000256" key="3">
    <source>
        <dbReference type="ARBA" id="ARBA00022679"/>
    </source>
</evidence>
<accession>A0A512JGZ6</accession>
<dbReference type="PANTHER" id="PTHR30582:SF2">
    <property type="entry name" value="L,D-TRANSPEPTIDASE YCIB-RELATED"/>
    <property type="match status" value="1"/>
</dbReference>
<evidence type="ECO:0000256" key="2">
    <source>
        <dbReference type="ARBA" id="ARBA00005992"/>
    </source>
</evidence>
<evidence type="ECO:0000256" key="6">
    <source>
        <dbReference type="ARBA" id="ARBA00023316"/>
    </source>
</evidence>
<organism evidence="10 11">
    <name type="scientific">Methylobacterium gnaphalii</name>
    <dbReference type="NCBI Taxonomy" id="1010610"/>
    <lineage>
        <taxon>Bacteria</taxon>
        <taxon>Pseudomonadati</taxon>
        <taxon>Pseudomonadota</taxon>
        <taxon>Alphaproteobacteria</taxon>
        <taxon>Hyphomicrobiales</taxon>
        <taxon>Methylobacteriaceae</taxon>
        <taxon>Methylobacterium</taxon>
    </lineage>
</organism>
<dbReference type="SUPFAM" id="SSF141523">
    <property type="entry name" value="L,D-transpeptidase catalytic domain-like"/>
    <property type="match status" value="1"/>
</dbReference>
<keyword evidence="6 7" id="KW-0961">Cell wall biogenesis/degradation</keyword>
<comment type="pathway">
    <text evidence="1 7">Cell wall biogenesis; peptidoglycan biosynthesis.</text>
</comment>
<evidence type="ECO:0000313" key="11">
    <source>
        <dbReference type="Proteomes" id="UP000321750"/>
    </source>
</evidence>
<comment type="caution">
    <text evidence="10">The sequence shown here is derived from an EMBL/GenBank/DDBJ whole genome shotgun (WGS) entry which is preliminary data.</text>
</comment>
<evidence type="ECO:0000256" key="7">
    <source>
        <dbReference type="PROSITE-ProRule" id="PRU01373"/>
    </source>
</evidence>
<keyword evidence="11" id="KW-1185">Reference proteome</keyword>
<dbReference type="GO" id="GO:0005576">
    <property type="term" value="C:extracellular region"/>
    <property type="evidence" value="ECO:0007669"/>
    <property type="project" value="TreeGrafter"/>
</dbReference>
<proteinExistence type="inferred from homology"/>
<keyword evidence="5 7" id="KW-0573">Peptidoglycan synthesis</keyword>
<dbReference type="Pfam" id="PF03734">
    <property type="entry name" value="YkuD"/>
    <property type="match status" value="1"/>
</dbReference>